<dbReference type="Pfam" id="PF13231">
    <property type="entry name" value="PMT_2"/>
    <property type="match status" value="1"/>
</dbReference>
<evidence type="ECO:0000259" key="9">
    <source>
        <dbReference type="Pfam" id="PF13231"/>
    </source>
</evidence>
<dbReference type="OrthoDB" id="9813729at2"/>
<feature type="transmembrane region" description="Helical" evidence="8">
    <location>
        <begin position="199"/>
        <end position="218"/>
    </location>
</feature>
<dbReference type="STRING" id="408074.SAMN05660909_04253"/>
<evidence type="ECO:0000256" key="6">
    <source>
        <dbReference type="ARBA" id="ARBA00022989"/>
    </source>
</evidence>
<dbReference type="RefSeq" id="WP_089763976.1">
    <property type="nucleotide sequence ID" value="NZ_BKAT01000042.1"/>
</dbReference>
<comment type="subcellular location">
    <subcellularLocation>
        <location evidence="1">Cell membrane</location>
        <topology evidence="1">Multi-pass membrane protein</topology>
    </subcellularLocation>
</comment>
<dbReference type="GO" id="GO:0009103">
    <property type="term" value="P:lipopolysaccharide biosynthetic process"/>
    <property type="evidence" value="ECO:0007669"/>
    <property type="project" value="UniProtKB-ARBA"/>
</dbReference>
<keyword evidence="7 8" id="KW-0472">Membrane</keyword>
<feature type="transmembrane region" description="Helical" evidence="8">
    <location>
        <begin position="156"/>
        <end position="187"/>
    </location>
</feature>
<feature type="transmembrane region" description="Helical" evidence="8">
    <location>
        <begin position="133"/>
        <end position="150"/>
    </location>
</feature>
<feature type="transmembrane region" description="Helical" evidence="8">
    <location>
        <begin position="297"/>
        <end position="314"/>
    </location>
</feature>
<evidence type="ECO:0000256" key="3">
    <source>
        <dbReference type="ARBA" id="ARBA00022676"/>
    </source>
</evidence>
<organism evidence="10 11">
    <name type="scientific">Chitinophaga terrae</name>
    <name type="common">ex Kim and Jung 2007</name>
    <dbReference type="NCBI Taxonomy" id="408074"/>
    <lineage>
        <taxon>Bacteria</taxon>
        <taxon>Pseudomonadati</taxon>
        <taxon>Bacteroidota</taxon>
        <taxon>Chitinophagia</taxon>
        <taxon>Chitinophagales</taxon>
        <taxon>Chitinophagaceae</taxon>
        <taxon>Chitinophaga</taxon>
    </lineage>
</organism>
<evidence type="ECO:0000256" key="8">
    <source>
        <dbReference type="SAM" id="Phobius"/>
    </source>
</evidence>
<sequence length="517" mass="59105">MNALTVSPQKNNPLWLLAILLIAKILLQYLVVNPCYDLHRDEYLHLDMANHLAGGYLSVPPLTSWNSLLIQWLGNTEFWVRFFPALYGVLTMLLTWKMINMLGGSWFAQLLAGVAFLCSGMTRIHMFYQPNSVDILAWTIILWLLIKYINNPKDTYIIWIGIVLGVGILNKYNILFFAVGLLVALILTPLRAVFRKNAFYTAIGLAVLIALPNIIWQVKHGYPVLHHMQELAETQLVHNNRMDFITGQLIFFLGGAFLTVAGLLALLFYKPFRPYRSIAIIYFVTILLFVYLKAKSYYSLGLYPTLLAFGSTYWEQLFQRWKYMRLLWLAVIVFPFVLILNAAFPLLKPEGVAREAARFKALGLSRWEDGKEHEIPQDFADMLGWREMSALGLKAWQQVPEAEKKHTLVLCDNYGQAGALNYFNKGKMPFAVAMEADYVFWFPKTDTVRYVIKIGHGPDSTASKGIGNIQRIGKLSDPFAREYGWGTEVYLLSGFTGDVHSLLQQRLQKKQQSYMAQ</sequence>
<name>A0A1H4FB05_9BACT</name>
<dbReference type="EMBL" id="FNRL01000023">
    <property type="protein sequence ID" value="SEA93978.1"/>
    <property type="molecule type" value="Genomic_DNA"/>
</dbReference>
<dbReference type="GO" id="GO:0005886">
    <property type="term" value="C:plasma membrane"/>
    <property type="evidence" value="ECO:0007669"/>
    <property type="project" value="UniProtKB-SubCell"/>
</dbReference>
<feature type="domain" description="Glycosyltransferase RgtA/B/C/D-like" evidence="9">
    <location>
        <begin position="59"/>
        <end position="216"/>
    </location>
</feature>
<feature type="transmembrane region" description="Helical" evidence="8">
    <location>
        <begin position="326"/>
        <end position="347"/>
    </location>
</feature>
<keyword evidence="11" id="KW-1185">Reference proteome</keyword>
<gene>
    <name evidence="10" type="ORF">SAMN05660909_04253</name>
</gene>
<keyword evidence="2" id="KW-1003">Cell membrane</keyword>
<evidence type="ECO:0000313" key="11">
    <source>
        <dbReference type="Proteomes" id="UP000199656"/>
    </source>
</evidence>
<feature type="transmembrane region" description="Helical" evidence="8">
    <location>
        <begin position="78"/>
        <end position="96"/>
    </location>
</feature>
<dbReference type="PANTHER" id="PTHR33908:SF11">
    <property type="entry name" value="MEMBRANE PROTEIN"/>
    <property type="match status" value="1"/>
</dbReference>
<keyword evidence="3 10" id="KW-0328">Glycosyltransferase</keyword>
<evidence type="ECO:0000256" key="5">
    <source>
        <dbReference type="ARBA" id="ARBA00022692"/>
    </source>
</evidence>
<feature type="transmembrane region" description="Helical" evidence="8">
    <location>
        <begin position="275"/>
        <end position="291"/>
    </location>
</feature>
<accession>A0A1H4FB05</accession>
<protein>
    <submittedName>
        <fullName evidence="10">Dolichyl-phosphate-mannose-protein mannosyltransferase</fullName>
    </submittedName>
</protein>
<dbReference type="PANTHER" id="PTHR33908">
    <property type="entry name" value="MANNOSYLTRANSFERASE YKCB-RELATED"/>
    <property type="match status" value="1"/>
</dbReference>
<dbReference type="AlphaFoldDB" id="A0A1H4FB05"/>
<keyword evidence="6 8" id="KW-1133">Transmembrane helix</keyword>
<proteinExistence type="predicted"/>
<dbReference type="InterPro" id="IPR038731">
    <property type="entry name" value="RgtA/B/C-like"/>
</dbReference>
<dbReference type="InterPro" id="IPR050297">
    <property type="entry name" value="LipidA_mod_glycosyltrf_83"/>
</dbReference>
<feature type="transmembrane region" description="Helical" evidence="8">
    <location>
        <begin position="14"/>
        <end position="32"/>
    </location>
</feature>
<feature type="transmembrane region" description="Helical" evidence="8">
    <location>
        <begin position="249"/>
        <end position="268"/>
    </location>
</feature>
<keyword evidence="4 10" id="KW-0808">Transferase</keyword>
<evidence type="ECO:0000256" key="2">
    <source>
        <dbReference type="ARBA" id="ARBA00022475"/>
    </source>
</evidence>
<evidence type="ECO:0000313" key="10">
    <source>
        <dbReference type="EMBL" id="SEA93978.1"/>
    </source>
</evidence>
<dbReference type="GO" id="GO:0016763">
    <property type="term" value="F:pentosyltransferase activity"/>
    <property type="evidence" value="ECO:0007669"/>
    <property type="project" value="TreeGrafter"/>
</dbReference>
<dbReference type="Proteomes" id="UP000199656">
    <property type="component" value="Unassembled WGS sequence"/>
</dbReference>
<evidence type="ECO:0000256" key="7">
    <source>
        <dbReference type="ARBA" id="ARBA00023136"/>
    </source>
</evidence>
<evidence type="ECO:0000256" key="1">
    <source>
        <dbReference type="ARBA" id="ARBA00004651"/>
    </source>
</evidence>
<evidence type="ECO:0000256" key="4">
    <source>
        <dbReference type="ARBA" id="ARBA00022679"/>
    </source>
</evidence>
<reference evidence="11" key="1">
    <citation type="submission" date="2016-10" db="EMBL/GenBank/DDBJ databases">
        <authorList>
            <person name="Varghese N."/>
            <person name="Submissions S."/>
        </authorList>
    </citation>
    <scope>NUCLEOTIDE SEQUENCE [LARGE SCALE GENOMIC DNA]</scope>
    <source>
        <strain evidence="11">DSM 23920</strain>
    </source>
</reference>
<keyword evidence="5 8" id="KW-0812">Transmembrane</keyword>
<feature type="transmembrane region" description="Helical" evidence="8">
    <location>
        <begin position="102"/>
        <end position="121"/>
    </location>
</feature>